<comment type="caution">
    <text evidence="2">The sequence shown here is derived from an EMBL/GenBank/DDBJ whole genome shotgun (WGS) entry which is preliminary data.</text>
</comment>
<dbReference type="Proteomes" id="UP000821866">
    <property type="component" value="Unassembled WGS sequence"/>
</dbReference>
<feature type="transmembrane region" description="Helical" evidence="1">
    <location>
        <begin position="20"/>
        <end position="43"/>
    </location>
</feature>
<dbReference type="AlphaFoldDB" id="A0A9J6CUS6"/>
<evidence type="ECO:0000313" key="2">
    <source>
        <dbReference type="EMBL" id="KAH7932194.1"/>
    </source>
</evidence>
<evidence type="ECO:0000256" key="1">
    <source>
        <dbReference type="SAM" id="Phobius"/>
    </source>
</evidence>
<reference evidence="2" key="1">
    <citation type="journal article" date="2020" name="Cell">
        <title>Large-Scale Comparative Analyses of Tick Genomes Elucidate Their Genetic Diversity and Vector Capacities.</title>
        <authorList>
            <consortium name="Tick Genome and Microbiome Consortium (TIGMIC)"/>
            <person name="Jia N."/>
            <person name="Wang J."/>
            <person name="Shi W."/>
            <person name="Du L."/>
            <person name="Sun Y."/>
            <person name="Zhan W."/>
            <person name="Jiang J.F."/>
            <person name="Wang Q."/>
            <person name="Zhang B."/>
            <person name="Ji P."/>
            <person name="Bell-Sakyi L."/>
            <person name="Cui X.M."/>
            <person name="Yuan T.T."/>
            <person name="Jiang B.G."/>
            <person name="Yang W.F."/>
            <person name="Lam T.T."/>
            <person name="Chang Q.C."/>
            <person name="Ding S.J."/>
            <person name="Wang X.J."/>
            <person name="Zhu J.G."/>
            <person name="Ruan X.D."/>
            <person name="Zhao L."/>
            <person name="Wei J.T."/>
            <person name="Ye R.Z."/>
            <person name="Que T.C."/>
            <person name="Du C.H."/>
            <person name="Zhou Y.H."/>
            <person name="Cheng J.X."/>
            <person name="Dai P.F."/>
            <person name="Guo W.B."/>
            <person name="Han X.H."/>
            <person name="Huang E.J."/>
            <person name="Li L.F."/>
            <person name="Wei W."/>
            <person name="Gao Y.C."/>
            <person name="Liu J.Z."/>
            <person name="Shao H.Z."/>
            <person name="Wang X."/>
            <person name="Wang C.C."/>
            <person name="Yang T.C."/>
            <person name="Huo Q.B."/>
            <person name="Li W."/>
            <person name="Chen H.Y."/>
            <person name="Chen S.E."/>
            <person name="Zhou L.G."/>
            <person name="Ni X.B."/>
            <person name="Tian J.H."/>
            <person name="Sheng Y."/>
            <person name="Liu T."/>
            <person name="Pan Y.S."/>
            <person name="Xia L.Y."/>
            <person name="Li J."/>
            <person name="Zhao F."/>
            <person name="Cao W.C."/>
        </authorList>
    </citation>
    <scope>NUCLEOTIDE SEQUENCE</scope>
    <source>
        <strain evidence="2">Rmic-2018</strain>
    </source>
</reference>
<name>A0A9J6CUS6_RHIMP</name>
<organism evidence="2 3">
    <name type="scientific">Rhipicephalus microplus</name>
    <name type="common">Cattle tick</name>
    <name type="synonym">Boophilus microplus</name>
    <dbReference type="NCBI Taxonomy" id="6941"/>
    <lineage>
        <taxon>Eukaryota</taxon>
        <taxon>Metazoa</taxon>
        <taxon>Ecdysozoa</taxon>
        <taxon>Arthropoda</taxon>
        <taxon>Chelicerata</taxon>
        <taxon>Arachnida</taxon>
        <taxon>Acari</taxon>
        <taxon>Parasitiformes</taxon>
        <taxon>Ixodida</taxon>
        <taxon>Ixodoidea</taxon>
        <taxon>Ixodidae</taxon>
        <taxon>Rhipicephalinae</taxon>
        <taxon>Rhipicephalus</taxon>
        <taxon>Boophilus</taxon>
    </lineage>
</organism>
<keyword evidence="3" id="KW-1185">Reference proteome</keyword>
<keyword evidence="1" id="KW-1133">Transmembrane helix</keyword>
<dbReference type="EMBL" id="JABSTU010006811">
    <property type="protein sequence ID" value="KAH7932194.1"/>
    <property type="molecule type" value="Genomic_DNA"/>
</dbReference>
<reference evidence="2" key="2">
    <citation type="submission" date="2021-09" db="EMBL/GenBank/DDBJ databases">
        <authorList>
            <person name="Jia N."/>
            <person name="Wang J."/>
            <person name="Shi W."/>
            <person name="Du L."/>
            <person name="Sun Y."/>
            <person name="Zhan W."/>
            <person name="Jiang J."/>
            <person name="Wang Q."/>
            <person name="Zhang B."/>
            <person name="Ji P."/>
            <person name="Sakyi L.B."/>
            <person name="Cui X."/>
            <person name="Yuan T."/>
            <person name="Jiang B."/>
            <person name="Yang W."/>
            <person name="Lam T.T.-Y."/>
            <person name="Chang Q."/>
            <person name="Ding S."/>
            <person name="Wang X."/>
            <person name="Zhu J."/>
            <person name="Ruan X."/>
            <person name="Zhao L."/>
            <person name="Wei J."/>
            <person name="Que T."/>
            <person name="Du C."/>
            <person name="Cheng J."/>
            <person name="Dai P."/>
            <person name="Han X."/>
            <person name="Huang E."/>
            <person name="Gao Y."/>
            <person name="Liu J."/>
            <person name="Shao H."/>
            <person name="Ye R."/>
            <person name="Li L."/>
            <person name="Wei W."/>
            <person name="Wang X."/>
            <person name="Wang C."/>
            <person name="Huo Q."/>
            <person name="Li W."/>
            <person name="Guo W."/>
            <person name="Chen H."/>
            <person name="Chen S."/>
            <person name="Zhou L."/>
            <person name="Zhou L."/>
            <person name="Ni X."/>
            <person name="Tian J."/>
            <person name="Zhou Y."/>
            <person name="Sheng Y."/>
            <person name="Liu T."/>
            <person name="Pan Y."/>
            <person name="Xia L."/>
            <person name="Li J."/>
            <person name="Zhao F."/>
            <person name="Cao W."/>
        </authorList>
    </citation>
    <scope>NUCLEOTIDE SEQUENCE</scope>
    <source>
        <strain evidence="2">Rmic-2018</strain>
        <tissue evidence="2">Larvae</tissue>
    </source>
</reference>
<gene>
    <name evidence="2" type="ORF">HPB51_029427</name>
</gene>
<proteinExistence type="predicted"/>
<dbReference type="VEuPathDB" id="VectorBase:LOC119187504"/>
<keyword evidence="1" id="KW-0812">Transmembrane</keyword>
<evidence type="ECO:0000313" key="3">
    <source>
        <dbReference type="Proteomes" id="UP000821866"/>
    </source>
</evidence>
<accession>A0A9J6CUS6</accession>
<sequence length="148" mass="15995">MHRPAQPRTSHLKLGPEGVYIWIITAGIVTGALLLGLVVWLVVFRLRRSKRNSDTAEPPLLTREPWHRKSMLSQPLAGGLPTKSGGLDLGPAPSLLTPESFDVQPSQLTITEPVQPVARPGFVRWNSFCSPSAEGLVGNLMPKGCNVG</sequence>
<keyword evidence="1" id="KW-0472">Membrane</keyword>
<protein>
    <submittedName>
        <fullName evidence="2">Uncharacterized protein</fullName>
    </submittedName>
</protein>